<organism evidence="1 2">
    <name type="scientific">Salinisphaera japonica YTM-1</name>
    <dbReference type="NCBI Taxonomy" id="1209778"/>
    <lineage>
        <taxon>Bacteria</taxon>
        <taxon>Pseudomonadati</taxon>
        <taxon>Pseudomonadota</taxon>
        <taxon>Gammaproteobacteria</taxon>
        <taxon>Salinisphaerales</taxon>
        <taxon>Salinisphaeraceae</taxon>
        <taxon>Salinisphaera</taxon>
    </lineage>
</organism>
<dbReference type="InParanoid" id="A0A423PUR5"/>
<dbReference type="OrthoDB" id="6179211at2"/>
<dbReference type="Proteomes" id="UP000285310">
    <property type="component" value="Unassembled WGS sequence"/>
</dbReference>
<dbReference type="EMBL" id="AYKG01000016">
    <property type="protein sequence ID" value="ROO29301.1"/>
    <property type="molecule type" value="Genomic_DNA"/>
</dbReference>
<gene>
    <name evidence="1" type="ORF">SAJA_06610</name>
</gene>
<name>A0A423PUR5_9GAMM</name>
<evidence type="ECO:0000313" key="2">
    <source>
        <dbReference type="Proteomes" id="UP000285310"/>
    </source>
</evidence>
<dbReference type="AlphaFoldDB" id="A0A423PUR5"/>
<accession>A0A423PUR5</accession>
<sequence length="350" mass="38198">MKARIDHKGLFACFERDLSDPTGDAVNVEISAVAWNGHRLVFGSDKNVPGDHRSPVFALDIDDQAAPVAESLSYYTAGLITSAEKYEDFALTDGGDYLIATTGFDRVDRQTADQDVYNRLLIWPCGEPDRVQLIADRDNDGVLSSLGLREDLASALGAPYFKVEGLSSVPGEAGGDPLLLFGVREVGQSHEDFSYVAQVVAAPYRVDAEGMLAFTGLFELVYEFEPAAWPGVRFEVGLSSLEYDPATQRLYFLTSFEVDDGQGGDRLGAYLWALSFDDFHAGRAPVLVADDTGEPLEFANKAEGLAVLADGRLFVVYDPDRVLALEADHHRDAREPHEAPYTVLSIVEHG</sequence>
<proteinExistence type="predicted"/>
<evidence type="ECO:0000313" key="1">
    <source>
        <dbReference type="EMBL" id="ROO29301.1"/>
    </source>
</evidence>
<keyword evidence="2" id="KW-1185">Reference proteome</keyword>
<evidence type="ECO:0008006" key="3">
    <source>
        <dbReference type="Google" id="ProtNLM"/>
    </source>
</evidence>
<reference evidence="1 2" key="1">
    <citation type="submission" date="2013-10" db="EMBL/GenBank/DDBJ databases">
        <title>Salinisphaera japonica YTM-1 Genome Sequencing.</title>
        <authorList>
            <person name="Lai Q."/>
            <person name="Li C."/>
            <person name="Shao Z."/>
        </authorList>
    </citation>
    <scope>NUCLEOTIDE SEQUENCE [LARGE SCALE GENOMIC DNA]</scope>
    <source>
        <strain evidence="1 2">YTM-1</strain>
    </source>
</reference>
<protein>
    <recommendedName>
        <fullName evidence="3">Phytase-like domain-containing protein</fullName>
    </recommendedName>
</protein>
<dbReference type="RefSeq" id="WP_123657849.1">
    <property type="nucleotide sequence ID" value="NZ_AYKG01000016.1"/>
</dbReference>
<comment type="caution">
    <text evidence="1">The sequence shown here is derived from an EMBL/GenBank/DDBJ whole genome shotgun (WGS) entry which is preliminary data.</text>
</comment>